<dbReference type="EMBL" id="JASOOE010000011">
    <property type="protein sequence ID" value="MDK7187595.1"/>
    <property type="molecule type" value="Genomic_DNA"/>
</dbReference>
<sequence length="345" mass="39315">MQRKKLAIGAIGVALAFVLIVWSLPLWALNQVQLKEIKGQAELLKDRPLSFFLESQPNTPLERIDVYQGKSNSLELDSFMNVVDQGSIDKEAIYRQFPLPNRPNLEGFTPYFNNQLWIRNTGPRQLAIVKLNIAEKTYHETSYALKKTQFPYISQAVHTNQADYLIYSADGGLCVLTLDAKTGEVKDERFVEGIDPSYYAMSTIRSTSDFILEQDLDQSASSMIYPEEAVNFQVYRLNPETLKVSKTPLKITDRQSQYYFYQDQVFKVLFSEGQVQVSQMSFNSTKEKPLFEDMSILDLQLEGDYLYLITKDQKIMVYDLASMKELASAELSTGKGYQIVGLSVS</sequence>
<proteinExistence type="predicted"/>
<dbReference type="InterPro" id="IPR011047">
    <property type="entry name" value="Quinoprotein_ADH-like_sf"/>
</dbReference>
<protein>
    <submittedName>
        <fullName evidence="1">Uncharacterized protein</fullName>
    </submittedName>
</protein>
<accession>A0AAJ1V2J8</accession>
<name>A0AAJ1V2J8_9LACT</name>
<evidence type="ECO:0000313" key="2">
    <source>
        <dbReference type="Proteomes" id="UP001229251"/>
    </source>
</evidence>
<comment type="caution">
    <text evidence="1">The sequence shown here is derived from an EMBL/GenBank/DDBJ whole genome shotgun (WGS) entry which is preliminary data.</text>
</comment>
<gene>
    <name evidence="1" type="ORF">QP433_06340</name>
</gene>
<dbReference type="RefSeq" id="WP_129753339.1">
    <property type="nucleotide sequence ID" value="NZ_CAUPDI010000017.1"/>
</dbReference>
<dbReference type="SUPFAM" id="SSF50998">
    <property type="entry name" value="Quinoprotein alcohol dehydrogenase-like"/>
    <property type="match status" value="1"/>
</dbReference>
<organism evidence="1 2">
    <name type="scientific">Facklamia hominis</name>
    <dbReference type="NCBI Taxonomy" id="178214"/>
    <lineage>
        <taxon>Bacteria</taxon>
        <taxon>Bacillati</taxon>
        <taxon>Bacillota</taxon>
        <taxon>Bacilli</taxon>
        <taxon>Lactobacillales</taxon>
        <taxon>Aerococcaceae</taxon>
        <taxon>Facklamia</taxon>
    </lineage>
</organism>
<evidence type="ECO:0000313" key="1">
    <source>
        <dbReference type="EMBL" id="MDK7187595.1"/>
    </source>
</evidence>
<reference evidence="1" key="1">
    <citation type="submission" date="2023-05" db="EMBL/GenBank/DDBJ databases">
        <title>Cataloging the Phylogenetic Diversity of Human Bladder Bacteria.</title>
        <authorList>
            <person name="Du J."/>
        </authorList>
    </citation>
    <scope>NUCLEOTIDE SEQUENCE</scope>
    <source>
        <strain evidence="1">UMB1231</strain>
    </source>
</reference>
<dbReference type="AlphaFoldDB" id="A0AAJ1V2J8"/>
<dbReference type="Proteomes" id="UP001229251">
    <property type="component" value="Unassembled WGS sequence"/>
</dbReference>